<reference evidence="1 2" key="1">
    <citation type="journal article" date="2012" name="BMC Genomics">
        <title>Comparative genomic analysis of human infective Trypanosoma cruzi lineages with the bat-restricted subspecies T. cruzi marinkellei.</title>
        <authorList>
            <person name="Franzen O."/>
            <person name="Talavera-Lopez C."/>
            <person name="Ochaya S."/>
            <person name="Butler C.E."/>
            <person name="Messenger L.A."/>
            <person name="Lewis M.D."/>
            <person name="Llewellyn M.S."/>
            <person name="Marinkelle C.J."/>
            <person name="Tyler K.M."/>
            <person name="Miles M.A."/>
            <person name="Andersson B."/>
        </authorList>
    </citation>
    <scope>NUCLEOTIDE SEQUENCE [LARGE SCALE GENOMIC DNA]</scope>
    <source>
        <strain evidence="1 2">B7</strain>
    </source>
</reference>
<proteinExistence type="predicted"/>
<protein>
    <submittedName>
        <fullName evidence="1">Mucin-associated surface protein (MASP), putative</fullName>
    </submittedName>
</protein>
<sequence length="70" mass="7893">MLGDSDGSTAPSHTTSPLFPFFLFLRVWPLLRCWSRESGEERAVHRPHTHSSFTLCVCPLAWTLALTSAY</sequence>
<dbReference type="AlphaFoldDB" id="K2N3G8"/>
<keyword evidence="2" id="KW-1185">Reference proteome</keyword>
<evidence type="ECO:0000313" key="2">
    <source>
        <dbReference type="Proteomes" id="UP000007350"/>
    </source>
</evidence>
<accession>K2N3G8</accession>
<name>K2N3G8_TRYCR</name>
<dbReference type="EMBL" id="AHKC01014009">
    <property type="protein sequence ID" value="EKF29146.1"/>
    <property type="molecule type" value="Genomic_DNA"/>
</dbReference>
<comment type="caution">
    <text evidence="1">The sequence shown here is derived from an EMBL/GenBank/DDBJ whole genome shotgun (WGS) entry which is preliminary data.</text>
</comment>
<organism evidence="1 2">
    <name type="scientific">Trypanosoma cruzi marinkellei</name>
    <dbReference type="NCBI Taxonomy" id="85056"/>
    <lineage>
        <taxon>Eukaryota</taxon>
        <taxon>Discoba</taxon>
        <taxon>Euglenozoa</taxon>
        <taxon>Kinetoplastea</taxon>
        <taxon>Metakinetoplastina</taxon>
        <taxon>Trypanosomatida</taxon>
        <taxon>Trypanosomatidae</taxon>
        <taxon>Trypanosoma</taxon>
        <taxon>Schizotrypanum</taxon>
    </lineage>
</organism>
<evidence type="ECO:0000313" key="1">
    <source>
        <dbReference type="EMBL" id="EKF29146.1"/>
    </source>
</evidence>
<dbReference type="Proteomes" id="UP000007350">
    <property type="component" value="Unassembled WGS sequence"/>
</dbReference>
<dbReference type="OrthoDB" id="10525285at2759"/>
<gene>
    <name evidence="1" type="ORF">MOQ_007085</name>
</gene>